<organism evidence="5 6">
    <name type="scientific">Roseateles aquatilis</name>
    <dbReference type="NCBI Taxonomy" id="431061"/>
    <lineage>
        <taxon>Bacteria</taxon>
        <taxon>Pseudomonadati</taxon>
        <taxon>Pseudomonadota</taxon>
        <taxon>Betaproteobacteria</taxon>
        <taxon>Burkholderiales</taxon>
        <taxon>Sphaerotilaceae</taxon>
        <taxon>Roseateles</taxon>
    </lineage>
</organism>
<dbReference type="Gene3D" id="1.10.10.10">
    <property type="entry name" value="Winged helix-like DNA-binding domain superfamily/Winged helix DNA-binding domain"/>
    <property type="match status" value="1"/>
</dbReference>
<dbReference type="Pfam" id="PF13404">
    <property type="entry name" value="HTH_AsnC-type"/>
    <property type="match status" value="1"/>
</dbReference>
<dbReference type="InterPro" id="IPR036390">
    <property type="entry name" value="WH_DNA-bd_sf"/>
</dbReference>
<gene>
    <name evidence="5" type="ORF">CDN99_12360</name>
</gene>
<dbReference type="InterPro" id="IPR011008">
    <property type="entry name" value="Dimeric_a/b-barrel"/>
</dbReference>
<dbReference type="SUPFAM" id="SSF46785">
    <property type="entry name" value="Winged helix' DNA-binding domain"/>
    <property type="match status" value="1"/>
</dbReference>
<dbReference type="PANTHER" id="PTHR30154:SF34">
    <property type="entry name" value="TRANSCRIPTIONAL REGULATOR AZLB"/>
    <property type="match status" value="1"/>
</dbReference>
<evidence type="ECO:0000256" key="3">
    <source>
        <dbReference type="ARBA" id="ARBA00023163"/>
    </source>
</evidence>
<evidence type="ECO:0000256" key="1">
    <source>
        <dbReference type="ARBA" id="ARBA00023015"/>
    </source>
</evidence>
<dbReference type="PROSITE" id="PS50956">
    <property type="entry name" value="HTH_ASNC_2"/>
    <property type="match status" value="1"/>
</dbReference>
<dbReference type="SMART" id="SM00344">
    <property type="entry name" value="HTH_ASNC"/>
    <property type="match status" value="1"/>
</dbReference>
<dbReference type="EMBL" id="NIOF01000004">
    <property type="protein sequence ID" value="OWQ90942.1"/>
    <property type="molecule type" value="Genomic_DNA"/>
</dbReference>
<dbReference type="Pfam" id="PF01037">
    <property type="entry name" value="AsnC_trans_reg"/>
    <property type="match status" value="1"/>
</dbReference>
<proteinExistence type="predicted"/>
<sequence length="162" mass="18267">MAQDQHLDKFDMALIAALQVDNSVPLRELADQVHLSTASVQRRIQRMQKTGVIKANTAVIDPDKVGRVITIAVEVHVDRVQSDDLKAIKKQFSGQEIQQCYYVTGDADFLLILNVASMAEFQVISNRLFYNNPNVKWFRTIVVMDRVKTTLHVPLTDAEASN</sequence>
<feature type="domain" description="HTH asnC-type" evidence="4">
    <location>
        <begin position="7"/>
        <end position="68"/>
    </location>
</feature>
<name>A0A246JE65_9BURK</name>
<evidence type="ECO:0000256" key="2">
    <source>
        <dbReference type="ARBA" id="ARBA00023125"/>
    </source>
</evidence>
<protein>
    <submittedName>
        <fullName evidence="5">AsnC family transcriptional regulator</fullName>
    </submittedName>
</protein>
<keyword evidence="3" id="KW-0804">Transcription</keyword>
<evidence type="ECO:0000259" key="4">
    <source>
        <dbReference type="PROSITE" id="PS50956"/>
    </source>
</evidence>
<dbReference type="OrthoDB" id="8590699at2"/>
<dbReference type="GO" id="GO:0043200">
    <property type="term" value="P:response to amino acid"/>
    <property type="evidence" value="ECO:0007669"/>
    <property type="project" value="TreeGrafter"/>
</dbReference>
<dbReference type="AlphaFoldDB" id="A0A246JE65"/>
<dbReference type="PANTHER" id="PTHR30154">
    <property type="entry name" value="LEUCINE-RESPONSIVE REGULATORY PROTEIN"/>
    <property type="match status" value="1"/>
</dbReference>
<dbReference type="InterPro" id="IPR036388">
    <property type="entry name" value="WH-like_DNA-bd_sf"/>
</dbReference>
<dbReference type="InterPro" id="IPR019887">
    <property type="entry name" value="Tscrpt_reg_AsnC/Lrp_C"/>
</dbReference>
<dbReference type="RefSeq" id="WP_088385148.1">
    <property type="nucleotide sequence ID" value="NZ_NIOF01000004.1"/>
</dbReference>
<reference evidence="5 6" key="1">
    <citation type="journal article" date="2008" name="Int. J. Syst. Evol. Microbiol.">
        <title>Description of Roseateles aquatilis sp. nov. and Roseateles terrae sp. nov., in the class Betaproteobacteria, and emended description of the genus Roseateles.</title>
        <authorList>
            <person name="Gomila M."/>
            <person name="Bowien B."/>
            <person name="Falsen E."/>
            <person name="Moore E.R."/>
            <person name="Lalucat J."/>
        </authorList>
    </citation>
    <scope>NUCLEOTIDE SEQUENCE [LARGE SCALE GENOMIC DNA]</scope>
    <source>
        <strain evidence="5 6">CCUG 48205</strain>
    </source>
</reference>
<dbReference type="SUPFAM" id="SSF54909">
    <property type="entry name" value="Dimeric alpha+beta barrel"/>
    <property type="match status" value="1"/>
</dbReference>
<dbReference type="Proteomes" id="UP000197468">
    <property type="component" value="Unassembled WGS sequence"/>
</dbReference>
<keyword evidence="1" id="KW-0805">Transcription regulation</keyword>
<accession>A0A246JE65</accession>
<keyword evidence="2" id="KW-0238">DNA-binding</keyword>
<dbReference type="Gene3D" id="3.30.70.920">
    <property type="match status" value="1"/>
</dbReference>
<dbReference type="GO" id="GO:0005829">
    <property type="term" value="C:cytosol"/>
    <property type="evidence" value="ECO:0007669"/>
    <property type="project" value="TreeGrafter"/>
</dbReference>
<dbReference type="GO" id="GO:0043565">
    <property type="term" value="F:sequence-specific DNA binding"/>
    <property type="evidence" value="ECO:0007669"/>
    <property type="project" value="InterPro"/>
</dbReference>
<evidence type="ECO:0000313" key="5">
    <source>
        <dbReference type="EMBL" id="OWQ90942.1"/>
    </source>
</evidence>
<dbReference type="PRINTS" id="PR00033">
    <property type="entry name" value="HTHASNC"/>
</dbReference>
<evidence type="ECO:0000313" key="6">
    <source>
        <dbReference type="Proteomes" id="UP000197468"/>
    </source>
</evidence>
<dbReference type="InterPro" id="IPR000485">
    <property type="entry name" value="AsnC-type_HTH_dom"/>
</dbReference>
<keyword evidence="6" id="KW-1185">Reference proteome</keyword>
<comment type="caution">
    <text evidence="5">The sequence shown here is derived from an EMBL/GenBank/DDBJ whole genome shotgun (WGS) entry which is preliminary data.</text>
</comment>
<dbReference type="InterPro" id="IPR019888">
    <property type="entry name" value="Tscrpt_reg_AsnC-like"/>
</dbReference>